<evidence type="ECO:0000256" key="6">
    <source>
        <dbReference type="ARBA" id="ARBA00023136"/>
    </source>
</evidence>
<organism evidence="8 9">
    <name type="scientific">Halorhodospira halophila (strain DSM 244 / SL1)</name>
    <name type="common">Ectothiorhodospira halophila (strain DSM 244 / SL1)</name>
    <dbReference type="NCBI Taxonomy" id="349124"/>
    <lineage>
        <taxon>Bacteria</taxon>
        <taxon>Pseudomonadati</taxon>
        <taxon>Pseudomonadota</taxon>
        <taxon>Gammaproteobacteria</taxon>
        <taxon>Chromatiales</taxon>
        <taxon>Ectothiorhodospiraceae</taxon>
        <taxon>Halorhodospira</taxon>
    </lineage>
</organism>
<accession>A1WW85</accession>
<dbReference type="AlphaFoldDB" id="A1WW85"/>
<protein>
    <submittedName>
        <fullName evidence="8">DoxX family protein</fullName>
    </submittedName>
</protein>
<comment type="similarity">
    <text evidence="2">Belongs to the DoxX family.</text>
</comment>
<evidence type="ECO:0000256" key="2">
    <source>
        <dbReference type="ARBA" id="ARBA00006679"/>
    </source>
</evidence>
<dbReference type="Pfam" id="PF07681">
    <property type="entry name" value="DoxX"/>
    <property type="match status" value="1"/>
</dbReference>
<evidence type="ECO:0000256" key="7">
    <source>
        <dbReference type="SAM" id="Phobius"/>
    </source>
</evidence>
<keyword evidence="9" id="KW-1185">Reference proteome</keyword>
<dbReference type="Proteomes" id="UP000000647">
    <property type="component" value="Chromosome"/>
</dbReference>
<dbReference type="KEGG" id="hha:Hhal_1172"/>
<comment type="subcellular location">
    <subcellularLocation>
        <location evidence="1">Cell membrane</location>
        <topology evidence="1">Multi-pass membrane protein</topology>
    </subcellularLocation>
</comment>
<feature type="transmembrane region" description="Helical" evidence="7">
    <location>
        <begin position="88"/>
        <end position="107"/>
    </location>
</feature>
<evidence type="ECO:0000313" key="9">
    <source>
        <dbReference type="Proteomes" id="UP000000647"/>
    </source>
</evidence>
<reference evidence="9" key="1">
    <citation type="submission" date="2006-12" db="EMBL/GenBank/DDBJ databases">
        <title>Complete sequence of Halorhodospira halophila SL1.</title>
        <authorList>
            <consortium name="US DOE Joint Genome Institute"/>
            <person name="Copeland A."/>
            <person name="Lucas S."/>
            <person name="Lapidus A."/>
            <person name="Barry K."/>
            <person name="Detter J.C."/>
            <person name="Glavina del Rio T."/>
            <person name="Hammon N."/>
            <person name="Israni S."/>
            <person name="Dalin E."/>
            <person name="Tice H."/>
            <person name="Pitluck S."/>
            <person name="Saunders E."/>
            <person name="Brettin T."/>
            <person name="Bruce D."/>
            <person name="Han C."/>
            <person name="Tapia R."/>
            <person name="Schmutz J."/>
            <person name="Larimer F."/>
            <person name="Land M."/>
            <person name="Hauser L."/>
            <person name="Kyrpides N."/>
            <person name="Mikhailova N."/>
            <person name="Hoff W."/>
            <person name="Richardson P."/>
        </authorList>
    </citation>
    <scope>NUCLEOTIDE SEQUENCE [LARGE SCALE GENOMIC DNA]</scope>
    <source>
        <strain evidence="9">DSM 244 / SL1</strain>
    </source>
</reference>
<dbReference type="STRING" id="349124.Hhal_1172"/>
<keyword evidence="5 7" id="KW-1133">Transmembrane helix</keyword>
<evidence type="ECO:0000256" key="1">
    <source>
        <dbReference type="ARBA" id="ARBA00004651"/>
    </source>
</evidence>
<keyword evidence="4 7" id="KW-0812">Transmembrane</keyword>
<evidence type="ECO:0000256" key="4">
    <source>
        <dbReference type="ARBA" id="ARBA00022692"/>
    </source>
</evidence>
<dbReference type="EMBL" id="CP000544">
    <property type="protein sequence ID" value="ABM61947.1"/>
    <property type="molecule type" value="Genomic_DNA"/>
</dbReference>
<dbReference type="InterPro" id="IPR032808">
    <property type="entry name" value="DoxX"/>
</dbReference>
<sequence>MQTARDLLFGGVAPTTLVADAGLTALRIGAGLMMAVGHGLPKIPPQEGFVGMVEGLGLPLPLFFAWLAGVAEFFGGLLLAAGLLTRPAAAAILGTMLVAAFGVHFAAGDPLFAVDGPSAEMAVLYAFVALAFMLVGSGRIGMDHLVRERFARLIP</sequence>
<dbReference type="OrthoDB" id="5398343at2"/>
<proteinExistence type="inferred from homology"/>
<evidence type="ECO:0000313" key="8">
    <source>
        <dbReference type="EMBL" id="ABM61947.1"/>
    </source>
</evidence>
<dbReference type="GO" id="GO:0005886">
    <property type="term" value="C:plasma membrane"/>
    <property type="evidence" value="ECO:0007669"/>
    <property type="project" value="UniProtKB-SubCell"/>
</dbReference>
<dbReference type="eggNOG" id="COG2259">
    <property type="taxonomic scope" value="Bacteria"/>
</dbReference>
<feature type="transmembrane region" description="Helical" evidence="7">
    <location>
        <begin position="7"/>
        <end position="40"/>
    </location>
</feature>
<dbReference type="RefSeq" id="WP_011813970.1">
    <property type="nucleotide sequence ID" value="NC_008789.1"/>
</dbReference>
<feature type="transmembrane region" description="Helical" evidence="7">
    <location>
        <begin position="122"/>
        <end position="142"/>
    </location>
</feature>
<keyword evidence="3" id="KW-1003">Cell membrane</keyword>
<dbReference type="InterPro" id="IPR051907">
    <property type="entry name" value="DoxX-like_oxidoreductase"/>
</dbReference>
<gene>
    <name evidence="8" type="ordered locus">Hhal_1172</name>
</gene>
<name>A1WW85_HALHL</name>
<dbReference type="PANTHER" id="PTHR33452">
    <property type="entry name" value="OXIDOREDUCTASE CATD-RELATED"/>
    <property type="match status" value="1"/>
</dbReference>
<evidence type="ECO:0000256" key="3">
    <source>
        <dbReference type="ARBA" id="ARBA00022475"/>
    </source>
</evidence>
<evidence type="ECO:0000256" key="5">
    <source>
        <dbReference type="ARBA" id="ARBA00022989"/>
    </source>
</evidence>
<feature type="transmembrane region" description="Helical" evidence="7">
    <location>
        <begin position="60"/>
        <end position="81"/>
    </location>
</feature>
<dbReference type="HOGENOM" id="CLU_058421_3_4_6"/>
<dbReference type="PANTHER" id="PTHR33452:SF1">
    <property type="entry name" value="INNER MEMBRANE PROTEIN YPHA-RELATED"/>
    <property type="match status" value="1"/>
</dbReference>
<keyword evidence="6 7" id="KW-0472">Membrane</keyword>
<reference evidence="8 9" key="2">
    <citation type="journal article" date="2013" name="Stand. Genomic Sci.">
        <title>Complete genome sequence of Halorhodospira halophila SL1.</title>
        <authorList>
            <person name="Challacombe J.F."/>
            <person name="Majid S."/>
            <person name="Deole R."/>
            <person name="Brettin T.S."/>
            <person name="Bruce D."/>
            <person name="Delano S.F."/>
            <person name="Detter J.C."/>
            <person name="Gleasner C.D."/>
            <person name="Han C.S."/>
            <person name="Misra M."/>
            <person name="Reitenga K.G."/>
            <person name="Mikhailova N."/>
            <person name="Woyke T."/>
            <person name="Pitluck S."/>
            <person name="Nolan M."/>
            <person name="Land M.L."/>
            <person name="Saunders E."/>
            <person name="Tapia R."/>
            <person name="Lapidus A."/>
            <person name="Ivanova N."/>
            <person name="Hoff W.D."/>
        </authorList>
    </citation>
    <scope>NUCLEOTIDE SEQUENCE [LARGE SCALE GENOMIC DNA]</scope>
    <source>
        <strain evidence="9">DSM 244 / SL1</strain>
    </source>
</reference>